<dbReference type="EMBL" id="ML208295">
    <property type="protein sequence ID" value="TFK71634.1"/>
    <property type="molecule type" value="Genomic_DNA"/>
</dbReference>
<evidence type="ECO:0000313" key="2">
    <source>
        <dbReference type="Proteomes" id="UP000308600"/>
    </source>
</evidence>
<name>A0ACD3B0X3_9AGAR</name>
<dbReference type="Proteomes" id="UP000308600">
    <property type="component" value="Unassembled WGS sequence"/>
</dbReference>
<organism evidence="1 2">
    <name type="scientific">Pluteus cervinus</name>
    <dbReference type="NCBI Taxonomy" id="181527"/>
    <lineage>
        <taxon>Eukaryota</taxon>
        <taxon>Fungi</taxon>
        <taxon>Dikarya</taxon>
        <taxon>Basidiomycota</taxon>
        <taxon>Agaricomycotina</taxon>
        <taxon>Agaricomycetes</taxon>
        <taxon>Agaricomycetidae</taxon>
        <taxon>Agaricales</taxon>
        <taxon>Pluteineae</taxon>
        <taxon>Pluteaceae</taxon>
        <taxon>Pluteus</taxon>
    </lineage>
</organism>
<sequence>MAPTTSPKSTSKKEKVFHPSSRKAGQLARKALRKGRLTDLSAKRGHKDHSVADFFGFWFHAIPDEGVLSLDDIHQLIQDVWLVRFDEELEIEKAARRKGRPQSTKELKLEEIKLQESELYRTGMEIPDLTHPPTVELYRRWDQKEVPYLKLLRFIRISSSDPQNPVVSKPGKHYSILKGDPPQDSAMDIVET</sequence>
<proteinExistence type="predicted"/>
<accession>A0ACD3B0X3</accession>
<gene>
    <name evidence="1" type="ORF">BDN72DRAFT_837355</name>
</gene>
<protein>
    <submittedName>
        <fullName evidence="1">Uncharacterized protein</fullName>
    </submittedName>
</protein>
<keyword evidence="2" id="KW-1185">Reference proteome</keyword>
<reference evidence="1 2" key="1">
    <citation type="journal article" date="2019" name="Nat. Ecol. Evol.">
        <title>Megaphylogeny resolves global patterns of mushroom evolution.</title>
        <authorList>
            <person name="Varga T."/>
            <person name="Krizsan K."/>
            <person name="Foldi C."/>
            <person name="Dima B."/>
            <person name="Sanchez-Garcia M."/>
            <person name="Sanchez-Ramirez S."/>
            <person name="Szollosi G.J."/>
            <person name="Szarkandi J.G."/>
            <person name="Papp V."/>
            <person name="Albert L."/>
            <person name="Andreopoulos W."/>
            <person name="Angelini C."/>
            <person name="Antonin V."/>
            <person name="Barry K.W."/>
            <person name="Bougher N.L."/>
            <person name="Buchanan P."/>
            <person name="Buyck B."/>
            <person name="Bense V."/>
            <person name="Catcheside P."/>
            <person name="Chovatia M."/>
            <person name="Cooper J."/>
            <person name="Damon W."/>
            <person name="Desjardin D."/>
            <person name="Finy P."/>
            <person name="Geml J."/>
            <person name="Haridas S."/>
            <person name="Hughes K."/>
            <person name="Justo A."/>
            <person name="Karasinski D."/>
            <person name="Kautmanova I."/>
            <person name="Kiss B."/>
            <person name="Kocsube S."/>
            <person name="Kotiranta H."/>
            <person name="LaButti K.M."/>
            <person name="Lechner B.E."/>
            <person name="Liimatainen K."/>
            <person name="Lipzen A."/>
            <person name="Lukacs Z."/>
            <person name="Mihaltcheva S."/>
            <person name="Morgado L.N."/>
            <person name="Niskanen T."/>
            <person name="Noordeloos M.E."/>
            <person name="Ohm R.A."/>
            <person name="Ortiz-Santana B."/>
            <person name="Ovrebo C."/>
            <person name="Racz N."/>
            <person name="Riley R."/>
            <person name="Savchenko A."/>
            <person name="Shiryaev A."/>
            <person name="Soop K."/>
            <person name="Spirin V."/>
            <person name="Szebenyi C."/>
            <person name="Tomsovsky M."/>
            <person name="Tulloss R.E."/>
            <person name="Uehling J."/>
            <person name="Grigoriev I.V."/>
            <person name="Vagvolgyi C."/>
            <person name="Papp T."/>
            <person name="Martin F.M."/>
            <person name="Miettinen O."/>
            <person name="Hibbett D.S."/>
            <person name="Nagy L.G."/>
        </authorList>
    </citation>
    <scope>NUCLEOTIDE SEQUENCE [LARGE SCALE GENOMIC DNA]</scope>
    <source>
        <strain evidence="1 2">NL-1719</strain>
    </source>
</reference>
<evidence type="ECO:0000313" key="1">
    <source>
        <dbReference type="EMBL" id="TFK71634.1"/>
    </source>
</evidence>